<keyword evidence="3" id="KW-1185">Reference proteome</keyword>
<accession>A0ABD0M108</accession>
<evidence type="ECO:0000313" key="2">
    <source>
        <dbReference type="EMBL" id="KAK7504897.1"/>
    </source>
</evidence>
<feature type="region of interest" description="Disordered" evidence="1">
    <location>
        <begin position="1"/>
        <end position="51"/>
    </location>
</feature>
<dbReference type="Proteomes" id="UP001519460">
    <property type="component" value="Unassembled WGS sequence"/>
</dbReference>
<proteinExistence type="predicted"/>
<dbReference type="AlphaFoldDB" id="A0ABD0M108"/>
<organism evidence="2 3">
    <name type="scientific">Batillaria attramentaria</name>
    <dbReference type="NCBI Taxonomy" id="370345"/>
    <lineage>
        <taxon>Eukaryota</taxon>
        <taxon>Metazoa</taxon>
        <taxon>Spiralia</taxon>
        <taxon>Lophotrochozoa</taxon>
        <taxon>Mollusca</taxon>
        <taxon>Gastropoda</taxon>
        <taxon>Caenogastropoda</taxon>
        <taxon>Sorbeoconcha</taxon>
        <taxon>Cerithioidea</taxon>
        <taxon>Batillariidae</taxon>
        <taxon>Batillaria</taxon>
    </lineage>
</organism>
<evidence type="ECO:0000256" key="1">
    <source>
        <dbReference type="SAM" id="MobiDB-lite"/>
    </source>
</evidence>
<reference evidence="2 3" key="1">
    <citation type="journal article" date="2023" name="Sci. Data">
        <title>Genome assembly of the Korean intertidal mud-creeper Batillaria attramentaria.</title>
        <authorList>
            <person name="Patra A.K."/>
            <person name="Ho P.T."/>
            <person name="Jun S."/>
            <person name="Lee S.J."/>
            <person name="Kim Y."/>
            <person name="Won Y.J."/>
        </authorList>
    </citation>
    <scope>NUCLEOTIDE SEQUENCE [LARGE SCALE GENOMIC DNA]</scope>
    <source>
        <strain evidence="2">Wonlab-2016</strain>
    </source>
</reference>
<gene>
    <name evidence="2" type="ORF">BaRGS_00003925</name>
</gene>
<evidence type="ECO:0000313" key="3">
    <source>
        <dbReference type="Proteomes" id="UP001519460"/>
    </source>
</evidence>
<comment type="caution">
    <text evidence="2">The sequence shown here is derived from an EMBL/GenBank/DDBJ whole genome shotgun (WGS) entry which is preliminary data.</text>
</comment>
<dbReference type="EMBL" id="JACVVK020000013">
    <property type="protein sequence ID" value="KAK7504897.1"/>
    <property type="molecule type" value="Genomic_DNA"/>
</dbReference>
<name>A0ABD0M108_9CAEN</name>
<sequence length="74" mass="8048">MSNQRHAITESCPTPAHPHLPTIHPSPSPPGPQHPPPPLHAHSPPPSLGVFPAEDPICFRLCSRDDSAQRDRID</sequence>
<protein>
    <submittedName>
        <fullName evidence="2">Uncharacterized protein</fullName>
    </submittedName>
</protein>
<feature type="compositionally biased region" description="Pro residues" evidence="1">
    <location>
        <begin position="24"/>
        <end position="47"/>
    </location>
</feature>